<dbReference type="Pfam" id="PF19335">
    <property type="entry name" value="HMBD"/>
    <property type="match status" value="3"/>
</dbReference>
<organism evidence="4 5">
    <name type="scientific">Pontibacter saemangeumensis</name>
    <dbReference type="NCBI Taxonomy" id="1084525"/>
    <lineage>
        <taxon>Bacteria</taxon>
        <taxon>Pseudomonadati</taxon>
        <taxon>Bacteroidota</taxon>
        <taxon>Cytophagia</taxon>
        <taxon>Cytophagales</taxon>
        <taxon>Hymenobacteraceae</taxon>
        <taxon>Pontibacter</taxon>
    </lineage>
</organism>
<keyword evidence="5" id="KW-1185">Reference proteome</keyword>
<evidence type="ECO:0000259" key="3">
    <source>
        <dbReference type="Pfam" id="PF19335"/>
    </source>
</evidence>
<keyword evidence="2" id="KW-0732">Signal</keyword>
<feature type="region of interest" description="Disordered" evidence="1">
    <location>
        <begin position="149"/>
        <end position="170"/>
    </location>
</feature>
<sequence>MKNLFLGILLTMAVAQVYAQGAGQENTGNTREKKATFVCPDHPKEQGISAGECRECGKTLVQVSSKNYKGHKVEETKTVYSCSKHPTVQQDEAGQCPVCGVALKEVPINNYKGHVTGKEIIYTCSHHPEVLSEGPGACPACKKPLTERKADAPVEKKNKNYKKHIMTKRQ</sequence>
<evidence type="ECO:0000256" key="2">
    <source>
        <dbReference type="SAM" id="SignalP"/>
    </source>
</evidence>
<feature type="compositionally biased region" description="Basic and acidic residues" evidence="1">
    <location>
        <begin position="149"/>
        <end position="158"/>
    </location>
</feature>
<evidence type="ECO:0000313" key="5">
    <source>
        <dbReference type="Proteomes" id="UP001500552"/>
    </source>
</evidence>
<protein>
    <recommendedName>
        <fullName evidence="3">Heavy metal binding domain-containing protein</fullName>
    </recommendedName>
</protein>
<name>A0ABP8LIN5_9BACT</name>
<dbReference type="EMBL" id="BAABHC010000005">
    <property type="protein sequence ID" value="GAA4429574.1"/>
    <property type="molecule type" value="Genomic_DNA"/>
</dbReference>
<accession>A0ABP8LIN5</accession>
<feature type="domain" description="Heavy metal binding" evidence="3">
    <location>
        <begin position="122"/>
        <end position="146"/>
    </location>
</feature>
<feature type="domain" description="Heavy metal binding" evidence="3">
    <location>
        <begin position="37"/>
        <end position="63"/>
    </location>
</feature>
<reference evidence="5" key="1">
    <citation type="journal article" date="2019" name="Int. J. Syst. Evol. Microbiol.">
        <title>The Global Catalogue of Microorganisms (GCM) 10K type strain sequencing project: providing services to taxonomists for standard genome sequencing and annotation.</title>
        <authorList>
            <consortium name="The Broad Institute Genomics Platform"/>
            <consortium name="The Broad Institute Genome Sequencing Center for Infectious Disease"/>
            <person name="Wu L."/>
            <person name="Ma J."/>
        </authorList>
    </citation>
    <scope>NUCLEOTIDE SEQUENCE [LARGE SCALE GENOMIC DNA]</scope>
    <source>
        <strain evidence="5">JCM 17926</strain>
    </source>
</reference>
<feature type="compositionally biased region" description="Basic residues" evidence="1">
    <location>
        <begin position="159"/>
        <end position="170"/>
    </location>
</feature>
<evidence type="ECO:0000313" key="4">
    <source>
        <dbReference type="EMBL" id="GAA4429574.1"/>
    </source>
</evidence>
<gene>
    <name evidence="4" type="ORF">GCM10023188_15110</name>
</gene>
<dbReference type="RefSeq" id="WP_345158024.1">
    <property type="nucleotide sequence ID" value="NZ_BAABHC010000005.1"/>
</dbReference>
<feature type="chain" id="PRO_5046611564" description="Heavy metal binding domain-containing protein" evidence="2">
    <location>
        <begin position="20"/>
        <end position="170"/>
    </location>
</feature>
<evidence type="ECO:0000256" key="1">
    <source>
        <dbReference type="SAM" id="MobiDB-lite"/>
    </source>
</evidence>
<feature type="domain" description="Heavy metal binding" evidence="3">
    <location>
        <begin position="79"/>
        <end position="106"/>
    </location>
</feature>
<dbReference type="InterPro" id="IPR045800">
    <property type="entry name" value="HMBD"/>
</dbReference>
<proteinExistence type="predicted"/>
<comment type="caution">
    <text evidence="4">The sequence shown here is derived from an EMBL/GenBank/DDBJ whole genome shotgun (WGS) entry which is preliminary data.</text>
</comment>
<feature type="signal peptide" evidence="2">
    <location>
        <begin position="1"/>
        <end position="19"/>
    </location>
</feature>
<dbReference type="Proteomes" id="UP001500552">
    <property type="component" value="Unassembled WGS sequence"/>
</dbReference>